<feature type="non-terminal residue" evidence="2">
    <location>
        <position position="162"/>
    </location>
</feature>
<dbReference type="AlphaFoldDB" id="A0A9P4VLX1"/>
<comment type="caution">
    <text evidence="2">The sequence shown here is derived from an EMBL/GenBank/DDBJ whole genome shotgun (WGS) entry which is preliminary data.</text>
</comment>
<dbReference type="Proteomes" id="UP000799429">
    <property type="component" value="Unassembled WGS sequence"/>
</dbReference>
<protein>
    <submittedName>
        <fullName evidence="2">Uncharacterized protein</fullName>
    </submittedName>
</protein>
<sequence>YNKGKLFDPRRHNIEDWCHHFANVYIEAESLDLPDVSGYRAQKDLIRAFKYLEPAQTALMGIRIFKAQETFTKARRQNVTAQIDPECIVDYLINEFLQYYRATHTKKANIHGGVFATLNGEESPYNKKRKFGERKPTKPCPAGDGDSHDNIWGKCPYIDPSV</sequence>
<feature type="non-terminal residue" evidence="2">
    <location>
        <position position="1"/>
    </location>
</feature>
<organism evidence="2 3">
    <name type="scientific">Patellaria atrata CBS 101060</name>
    <dbReference type="NCBI Taxonomy" id="1346257"/>
    <lineage>
        <taxon>Eukaryota</taxon>
        <taxon>Fungi</taxon>
        <taxon>Dikarya</taxon>
        <taxon>Ascomycota</taxon>
        <taxon>Pezizomycotina</taxon>
        <taxon>Dothideomycetes</taxon>
        <taxon>Dothideomycetes incertae sedis</taxon>
        <taxon>Patellariales</taxon>
        <taxon>Patellariaceae</taxon>
        <taxon>Patellaria</taxon>
    </lineage>
</organism>
<proteinExistence type="predicted"/>
<accession>A0A9P4VLX1</accession>
<reference evidence="2" key="1">
    <citation type="journal article" date="2020" name="Stud. Mycol.">
        <title>101 Dothideomycetes genomes: a test case for predicting lifestyles and emergence of pathogens.</title>
        <authorList>
            <person name="Haridas S."/>
            <person name="Albert R."/>
            <person name="Binder M."/>
            <person name="Bloem J."/>
            <person name="Labutti K."/>
            <person name="Salamov A."/>
            <person name="Andreopoulos B."/>
            <person name="Baker S."/>
            <person name="Barry K."/>
            <person name="Bills G."/>
            <person name="Bluhm B."/>
            <person name="Cannon C."/>
            <person name="Castanera R."/>
            <person name="Culley D."/>
            <person name="Daum C."/>
            <person name="Ezra D."/>
            <person name="Gonzalez J."/>
            <person name="Henrissat B."/>
            <person name="Kuo A."/>
            <person name="Liang C."/>
            <person name="Lipzen A."/>
            <person name="Lutzoni F."/>
            <person name="Magnuson J."/>
            <person name="Mondo S."/>
            <person name="Nolan M."/>
            <person name="Ohm R."/>
            <person name="Pangilinan J."/>
            <person name="Park H.-J."/>
            <person name="Ramirez L."/>
            <person name="Alfaro M."/>
            <person name="Sun H."/>
            <person name="Tritt A."/>
            <person name="Yoshinaga Y."/>
            <person name="Zwiers L.-H."/>
            <person name="Turgeon B."/>
            <person name="Goodwin S."/>
            <person name="Spatafora J."/>
            <person name="Crous P."/>
            <person name="Grigoriev I."/>
        </authorList>
    </citation>
    <scope>NUCLEOTIDE SEQUENCE</scope>
    <source>
        <strain evidence="2">CBS 101060</strain>
    </source>
</reference>
<keyword evidence="3" id="KW-1185">Reference proteome</keyword>
<evidence type="ECO:0000256" key="1">
    <source>
        <dbReference type="SAM" id="MobiDB-lite"/>
    </source>
</evidence>
<name>A0A9P4VLX1_9PEZI</name>
<dbReference type="EMBL" id="MU006205">
    <property type="protein sequence ID" value="KAF2834057.1"/>
    <property type="molecule type" value="Genomic_DNA"/>
</dbReference>
<evidence type="ECO:0000313" key="3">
    <source>
        <dbReference type="Proteomes" id="UP000799429"/>
    </source>
</evidence>
<feature type="region of interest" description="Disordered" evidence="1">
    <location>
        <begin position="126"/>
        <end position="148"/>
    </location>
</feature>
<gene>
    <name evidence="2" type="ORF">M501DRAFT_920860</name>
</gene>
<dbReference type="OrthoDB" id="4364842at2759"/>
<evidence type="ECO:0000313" key="2">
    <source>
        <dbReference type="EMBL" id="KAF2834057.1"/>
    </source>
</evidence>